<dbReference type="EMBL" id="CP125292">
    <property type="protein sequence ID" value="WHM19712.1"/>
    <property type="molecule type" value="Genomic_DNA"/>
</dbReference>
<evidence type="ECO:0000313" key="11">
    <source>
        <dbReference type="EMBL" id="MBO3797090.1"/>
    </source>
</evidence>
<dbReference type="AlphaFoldDB" id="A0A0C3I2J3"/>
<keyword evidence="5 7" id="KW-0067">ATP-binding</keyword>
<dbReference type="Pfam" id="PF01712">
    <property type="entry name" value="dNK"/>
    <property type="match status" value="1"/>
</dbReference>
<comment type="similarity">
    <text evidence="1">Belongs to the DCK/DGK family.</text>
</comment>
<dbReference type="InterPro" id="IPR031314">
    <property type="entry name" value="DNK_dom"/>
</dbReference>
<dbReference type="EMBL" id="JXBC01000006">
    <property type="protein sequence ID" value="KIU10166.1"/>
    <property type="molecule type" value="Genomic_DNA"/>
</dbReference>
<accession>A0A0C3I2J3</accession>
<dbReference type="Proteomes" id="UP001229422">
    <property type="component" value="Chromosome"/>
</dbReference>
<reference evidence="9 14" key="1">
    <citation type="submission" date="2014-12" db="EMBL/GenBank/DDBJ databases">
        <title>Comparative genome analysis of Bacillus coagulans HM-08, Clostridium butyricum HM-68, Bacillus subtilis HM-66 and Bacillus licheniformis BL-09.</title>
        <authorList>
            <person name="Zhang H."/>
        </authorList>
    </citation>
    <scope>NUCLEOTIDE SEQUENCE [LARGE SCALE GENOMIC DNA]</scope>
    <source>
        <strain evidence="9 14">HM-66</strain>
    </source>
</reference>
<evidence type="ECO:0000256" key="6">
    <source>
        <dbReference type="PIRSR" id="PIRSR000705-1"/>
    </source>
</evidence>
<dbReference type="PANTHER" id="PTHR10513:SF46">
    <property type="entry name" value="DEOXYGUANOSINE KINASE"/>
    <property type="match status" value="1"/>
</dbReference>
<dbReference type="PANTHER" id="PTHR10513">
    <property type="entry name" value="DEOXYNUCLEOSIDE KINASE"/>
    <property type="match status" value="1"/>
</dbReference>
<dbReference type="InterPro" id="IPR002624">
    <property type="entry name" value="DCK/DGK"/>
</dbReference>
<evidence type="ECO:0000256" key="7">
    <source>
        <dbReference type="PIRSR" id="PIRSR000705-3"/>
    </source>
</evidence>
<dbReference type="Proteomes" id="UP000665181">
    <property type="component" value="Unassembled WGS sequence"/>
</dbReference>
<evidence type="ECO:0000256" key="2">
    <source>
        <dbReference type="ARBA" id="ARBA00022679"/>
    </source>
</evidence>
<evidence type="ECO:0000256" key="4">
    <source>
        <dbReference type="ARBA" id="ARBA00022777"/>
    </source>
</evidence>
<reference evidence="11" key="3">
    <citation type="submission" date="2021-03" db="EMBL/GenBank/DDBJ databases">
        <title>Isolation of Bacillus subtilis from fermented food sample.</title>
        <authorList>
            <person name="Lakshmanan V."/>
            <person name="Athira K."/>
            <person name="Rajagopal K."/>
        </authorList>
    </citation>
    <scope>NUCLEOTIDE SEQUENCE</scope>
    <source>
        <strain evidence="11">S1</strain>
    </source>
</reference>
<dbReference type="GO" id="GO:0005524">
    <property type="term" value="F:ATP binding"/>
    <property type="evidence" value="ECO:0007669"/>
    <property type="project" value="UniProtKB-KW"/>
</dbReference>
<reference evidence="10 15" key="2">
    <citation type="submission" date="2015-09" db="EMBL/GenBank/DDBJ databases">
        <title>Spore heat resistance.</title>
        <authorList>
            <person name="Boekhorst J."/>
            <person name="Berendsen E.M."/>
            <person name="Wells-Bennik M.H."/>
            <person name="Kuipers O.P."/>
        </authorList>
    </citation>
    <scope>NUCLEOTIDE SEQUENCE [LARGE SCALE GENOMIC DNA]</scope>
    <source>
        <strain evidence="10 15">B4122</strain>
    </source>
</reference>
<dbReference type="FunFam" id="3.40.50.300:FF:000659">
    <property type="entry name" value="Deoxyguanosine kinase"/>
    <property type="match status" value="1"/>
</dbReference>
<evidence type="ECO:0000256" key="5">
    <source>
        <dbReference type="ARBA" id="ARBA00022840"/>
    </source>
</evidence>
<evidence type="ECO:0000313" key="12">
    <source>
        <dbReference type="EMBL" id="WEY85224.1"/>
    </source>
</evidence>
<evidence type="ECO:0000313" key="10">
    <source>
        <dbReference type="EMBL" id="KZD89691.1"/>
    </source>
</evidence>
<feature type="active site" description="Proton acceptor" evidence="6">
    <location>
        <position position="86"/>
    </location>
</feature>
<evidence type="ECO:0000256" key="3">
    <source>
        <dbReference type="ARBA" id="ARBA00022741"/>
    </source>
</evidence>
<dbReference type="CDD" id="cd01673">
    <property type="entry name" value="dNK"/>
    <property type="match status" value="1"/>
</dbReference>
<dbReference type="RefSeq" id="WP_003226790.1">
    <property type="nucleotide sequence ID" value="NZ_AP028966.1"/>
</dbReference>
<dbReference type="PIRSF" id="PIRSF000705">
    <property type="entry name" value="DNK"/>
    <property type="match status" value="1"/>
</dbReference>
<dbReference type="Gene3D" id="3.40.50.300">
    <property type="entry name" value="P-loop containing nucleotide triphosphate hydrolases"/>
    <property type="match status" value="1"/>
</dbReference>
<feature type="domain" description="Deoxynucleoside kinase" evidence="8">
    <location>
        <begin position="7"/>
        <end position="206"/>
    </location>
</feature>
<organism evidence="9 14">
    <name type="scientific">Bacillus subtilis</name>
    <dbReference type="NCBI Taxonomy" id="1423"/>
    <lineage>
        <taxon>Bacteria</taxon>
        <taxon>Bacillati</taxon>
        <taxon>Bacillota</taxon>
        <taxon>Bacilli</taxon>
        <taxon>Bacillales</taxon>
        <taxon>Bacillaceae</taxon>
        <taxon>Bacillus</taxon>
    </lineage>
</organism>
<dbReference type="SUPFAM" id="SSF52540">
    <property type="entry name" value="P-loop containing nucleoside triphosphate hydrolases"/>
    <property type="match status" value="1"/>
</dbReference>
<evidence type="ECO:0000259" key="8">
    <source>
        <dbReference type="Pfam" id="PF01712"/>
    </source>
</evidence>
<dbReference type="Proteomes" id="UP000032247">
    <property type="component" value="Unassembled WGS sequence"/>
</dbReference>
<evidence type="ECO:0000313" key="9">
    <source>
        <dbReference type="EMBL" id="KIU10166.1"/>
    </source>
</evidence>
<dbReference type="GO" id="GO:0005737">
    <property type="term" value="C:cytoplasm"/>
    <property type="evidence" value="ECO:0007669"/>
    <property type="project" value="TreeGrafter"/>
</dbReference>
<dbReference type="GO" id="GO:0004138">
    <property type="term" value="F:deoxyguanosine kinase activity"/>
    <property type="evidence" value="ECO:0007669"/>
    <property type="project" value="UniProtKB-EC"/>
</dbReference>
<dbReference type="Proteomes" id="UP001214898">
    <property type="component" value="Chromosome"/>
</dbReference>
<dbReference type="InterPro" id="IPR027417">
    <property type="entry name" value="P-loop_NTPase"/>
</dbReference>
<sequence length="207" mass="24147">MNTAPFIAIEGPIGAGKTTLATMLSQEFGFPMINEIVEDNPYLDKFYDNIEEWSFQLEMFFLCHRYKQLEDTSDHFLKKGQPVIADYHIYKNVIFAERTLSPHQLEKYKKIYHLLTDDLPKPNFIIYIKASLPTLLHRIEKRGRPFEKKIETSYLEQLISDYEVAIKQLQEADPELTVLTVDGDSKDFVLNKSDFERIAAHVKELIV</sequence>
<evidence type="ECO:0000313" key="15">
    <source>
        <dbReference type="Proteomes" id="UP000076442"/>
    </source>
</evidence>
<proteinExistence type="inferred from homology"/>
<keyword evidence="3 7" id="KW-0547">Nucleotide-binding</keyword>
<dbReference type="EMBL" id="LJZV01000023">
    <property type="protein sequence ID" value="KZD89691.1"/>
    <property type="molecule type" value="Genomic_DNA"/>
</dbReference>
<feature type="binding site" evidence="7">
    <location>
        <begin position="11"/>
        <end position="19"/>
    </location>
    <ligand>
        <name>ATP</name>
        <dbReference type="ChEBI" id="CHEBI:30616"/>
    </ligand>
</feature>
<dbReference type="Proteomes" id="UP000076442">
    <property type="component" value="Unassembled WGS sequence"/>
</dbReference>
<reference evidence="12" key="4">
    <citation type="submission" date="2023-03" db="EMBL/GenBank/DDBJ databases">
        <title>Complete genome sequences of 52 Bacillus and Priestia strains isolated from West-African fermentations and 26 reference strains from the DSMZ collection.</title>
        <authorList>
            <person name="Wiedenbein E.S."/>
            <person name="Canoy T.S."/>
            <person name="Hui Y."/>
            <person name="Parkouda C."/>
            <person name="Dawende C."/>
            <person name="Ametefe E."/>
            <person name="Jespersen L."/>
            <person name="Nielsen D.S."/>
        </authorList>
    </citation>
    <scope>NUCLEOTIDE SEQUENCE</scope>
    <source>
        <strain evidence="12">PRO56</strain>
    </source>
</reference>
<dbReference type="EMBL" id="CP120576">
    <property type="protein sequence ID" value="WEY85224.1"/>
    <property type="molecule type" value="Genomic_DNA"/>
</dbReference>
<keyword evidence="2 11" id="KW-0808">Transferase</keyword>
<dbReference type="EMBL" id="JAGFPW010000044">
    <property type="protein sequence ID" value="MBO3797090.1"/>
    <property type="molecule type" value="Genomic_DNA"/>
</dbReference>
<gene>
    <name evidence="11" type="primary">dgk</name>
    <name evidence="10" type="ORF">B4122_3656</name>
    <name evidence="11" type="ORF">J5227_22955</name>
    <name evidence="12" type="ORF">P5633_02955</name>
    <name evidence="13" type="ORF">QL281_12270</name>
    <name evidence="9" type="ORF">SC09_Contig28orf00354</name>
</gene>
<evidence type="ECO:0000256" key="1">
    <source>
        <dbReference type="ARBA" id="ARBA00007420"/>
    </source>
</evidence>
<dbReference type="InterPro" id="IPR050566">
    <property type="entry name" value="Deoxyribonucleoside_kinase"/>
</dbReference>
<dbReference type="PATRIC" id="fig|1423.167.peg.4302"/>
<reference evidence="13" key="5">
    <citation type="submission" date="2023-05" db="EMBL/GenBank/DDBJ databases">
        <title>Complete genome sequence of Bacillus subtilis SRCM117797 isolated from Soybean paste.</title>
        <authorList>
            <person name="Abraha H.B."/>
            <person name="Kim K.-P."/>
            <person name="Ryu M.-S."/>
            <person name="Jeong D.-Y."/>
        </authorList>
    </citation>
    <scope>NUCLEOTIDE SEQUENCE</scope>
    <source>
        <strain evidence="13">SRCM117797</strain>
    </source>
</reference>
<keyword evidence="4 9" id="KW-0418">Kinase</keyword>
<evidence type="ECO:0000313" key="14">
    <source>
        <dbReference type="Proteomes" id="UP000032247"/>
    </source>
</evidence>
<feature type="binding site" evidence="7">
    <location>
        <begin position="138"/>
        <end position="142"/>
    </location>
    <ligand>
        <name>ATP</name>
        <dbReference type="ChEBI" id="CHEBI:30616"/>
    </ligand>
</feature>
<evidence type="ECO:0000313" key="13">
    <source>
        <dbReference type="EMBL" id="WHM19712.1"/>
    </source>
</evidence>
<dbReference type="EC" id="2.7.1.113" evidence="11"/>
<dbReference type="STRING" id="483913.AN935_00050"/>
<protein>
    <submittedName>
        <fullName evidence="9 10">Deoxyguanosine kinase</fullName>
        <ecNumber evidence="11">2.7.1.113</ecNumber>
    </submittedName>
</protein>
<name>A0A0C3I2J3_BACIU</name>